<comment type="caution">
    <text evidence="1">The sequence shown here is derived from an EMBL/GenBank/DDBJ whole genome shotgun (WGS) entry which is preliminary data.</text>
</comment>
<sequence length="262" mass="30750">MAESRRDYRERELFCQPPQHRVAIHKFREDGILLPFGTSRREFSQPNPTFFASENWPMTDNADPRNGWSSEEVAAISSGVALNDAYGKLFYFIRKEFRRFLKRISALDICFELLQVDAQVLPDHLGTRLFSRIEVSNIADQGWLGIHRTLLMAVPLLQTSHYNPHATLLTLFMNAVDETITDEDRMRDATPDSLATKRLLKYLPPDGRRLSKFDPRIVKFNLGRDLVTDYRPIFTRWIFDEVAPQRSRPFARRFTEKYTYHY</sequence>
<protein>
    <submittedName>
        <fullName evidence="1">MYND finger family protein</fullName>
    </submittedName>
</protein>
<dbReference type="STRING" id="43265.A0A545VID8"/>
<proteinExistence type="predicted"/>
<dbReference type="AlphaFoldDB" id="A0A545VID8"/>
<dbReference type="Proteomes" id="UP000315783">
    <property type="component" value="Unassembled WGS sequence"/>
</dbReference>
<reference evidence="1 2" key="1">
    <citation type="journal article" date="2019" name="Appl. Microbiol. Biotechnol.">
        <title>Genome sequence of Isaria javanica and comparative genome analysis insights into family S53 peptidase evolution in fungal entomopathogens.</title>
        <authorList>
            <person name="Lin R."/>
            <person name="Zhang X."/>
            <person name="Xin B."/>
            <person name="Zou M."/>
            <person name="Gao Y."/>
            <person name="Qin F."/>
            <person name="Hu Q."/>
            <person name="Xie B."/>
            <person name="Cheng X."/>
        </authorList>
    </citation>
    <scope>NUCLEOTIDE SEQUENCE [LARGE SCALE GENOMIC DNA]</scope>
    <source>
        <strain evidence="1 2">IJ1G</strain>
    </source>
</reference>
<gene>
    <name evidence="1" type="ORF">IF1G_11141</name>
</gene>
<organism evidence="1 2">
    <name type="scientific">Cordyceps javanica</name>
    <dbReference type="NCBI Taxonomy" id="43265"/>
    <lineage>
        <taxon>Eukaryota</taxon>
        <taxon>Fungi</taxon>
        <taxon>Dikarya</taxon>
        <taxon>Ascomycota</taxon>
        <taxon>Pezizomycotina</taxon>
        <taxon>Sordariomycetes</taxon>
        <taxon>Hypocreomycetidae</taxon>
        <taxon>Hypocreales</taxon>
        <taxon>Cordycipitaceae</taxon>
        <taxon>Cordyceps</taxon>
    </lineage>
</organism>
<evidence type="ECO:0000313" key="1">
    <source>
        <dbReference type="EMBL" id="TQV90190.1"/>
    </source>
</evidence>
<keyword evidence="2" id="KW-1185">Reference proteome</keyword>
<name>A0A545VID8_9HYPO</name>
<accession>A0A545VID8</accession>
<dbReference type="OrthoDB" id="5282002at2759"/>
<dbReference type="EMBL" id="SPUK01000032">
    <property type="protein sequence ID" value="TQV90190.1"/>
    <property type="molecule type" value="Genomic_DNA"/>
</dbReference>
<evidence type="ECO:0000313" key="2">
    <source>
        <dbReference type="Proteomes" id="UP000315783"/>
    </source>
</evidence>